<feature type="region of interest" description="Disordered" evidence="18">
    <location>
        <begin position="389"/>
        <end position="434"/>
    </location>
</feature>
<dbReference type="InterPro" id="IPR001126">
    <property type="entry name" value="UmuC"/>
</dbReference>
<keyword evidence="11 17" id="KW-0460">Magnesium</keyword>
<organism evidence="20 21">
    <name type="scientific">Motilibacter peucedani</name>
    <dbReference type="NCBI Taxonomy" id="598650"/>
    <lineage>
        <taxon>Bacteria</taxon>
        <taxon>Bacillati</taxon>
        <taxon>Actinomycetota</taxon>
        <taxon>Actinomycetes</taxon>
        <taxon>Motilibacterales</taxon>
        <taxon>Motilibacteraceae</taxon>
        <taxon>Motilibacter</taxon>
    </lineage>
</organism>
<name>A0A420XPG9_9ACTN</name>
<dbReference type="PANTHER" id="PTHR11076:SF33">
    <property type="entry name" value="DNA POLYMERASE KAPPA"/>
    <property type="match status" value="1"/>
</dbReference>
<keyword evidence="4 17" id="KW-0515">Mutator protein</keyword>
<comment type="similarity">
    <text evidence="2 17">Belongs to the DNA polymerase type-Y family.</text>
</comment>
<evidence type="ECO:0000256" key="14">
    <source>
        <dbReference type="ARBA" id="ARBA00023204"/>
    </source>
</evidence>
<dbReference type="FunFam" id="3.40.1170.60:FF:000001">
    <property type="entry name" value="DNA polymerase IV"/>
    <property type="match status" value="1"/>
</dbReference>
<keyword evidence="6 17" id="KW-0808">Transferase</keyword>
<keyword evidence="10 17" id="KW-0227">DNA damage</keyword>
<dbReference type="Proteomes" id="UP000281955">
    <property type="component" value="Unassembled WGS sequence"/>
</dbReference>
<keyword evidence="7 17" id="KW-0548">Nucleotidyltransferase</keyword>
<dbReference type="GO" id="GO:0042276">
    <property type="term" value="P:error-prone translesion synthesis"/>
    <property type="evidence" value="ECO:0007669"/>
    <property type="project" value="TreeGrafter"/>
</dbReference>
<evidence type="ECO:0000256" key="16">
    <source>
        <dbReference type="ARBA" id="ARBA00049244"/>
    </source>
</evidence>
<evidence type="ECO:0000313" key="20">
    <source>
        <dbReference type="EMBL" id="RKS74100.1"/>
    </source>
</evidence>
<keyword evidence="5 17" id="KW-0963">Cytoplasm</keyword>
<dbReference type="Gene3D" id="3.30.70.270">
    <property type="match status" value="1"/>
</dbReference>
<dbReference type="Gene3D" id="3.30.1490.100">
    <property type="entry name" value="DNA polymerase, Y-family, little finger domain"/>
    <property type="match status" value="1"/>
</dbReference>
<dbReference type="FunFam" id="3.30.1490.100:FF:000004">
    <property type="entry name" value="DNA polymerase IV"/>
    <property type="match status" value="1"/>
</dbReference>
<keyword evidence="9 17" id="KW-0479">Metal-binding</keyword>
<dbReference type="InterPro" id="IPR043502">
    <property type="entry name" value="DNA/RNA_pol_sf"/>
</dbReference>
<dbReference type="AlphaFoldDB" id="A0A420XPG9"/>
<feature type="compositionally biased region" description="Basic and acidic residues" evidence="18">
    <location>
        <begin position="403"/>
        <end position="426"/>
    </location>
</feature>
<feature type="domain" description="UmuC" evidence="19">
    <location>
        <begin position="16"/>
        <end position="196"/>
    </location>
</feature>
<comment type="function">
    <text evidence="15 17">Poorly processive, error-prone DNA polymerase involved in untargeted mutagenesis. Copies undamaged DNA at stalled replication forks, which arise in vivo from mismatched or misaligned primer ends. These misaligned primers can be extended by PolIV. Exhibits no 3'-5' exonuclease (proofreading) activity. May be involved in translesional synthesis, in conjunction with the beta clamp from PolIII.</text>
</comment>
<evidence type="ECO:0000256" key="3">
    <source>
        <dbReference type="ARBA" id="ARBA00011245"/>
    </source>
</evidence>
<evidence type="ECO:0000256" key="11">
    <source>
        <dbReference type="ARBA" id="ARBA00022842"/>
    </source>
</evidence>
<keyword evidence="8 17" id="KW-0235">DNA replication</keyword>
<dbReference type="Pfam" id="PF11799">
    <property type="entry name" value="IMS_C"/>
    <property type="match status" value="1"/>
</dbReference>
<feature type="binding site" evidence="17">
    <location>
        <position position="20"/>
    </location>
    <ligand>
        <name>Mg(2+)</name>
        <dbReference type="ChEBI" id="CHEBI:18420"/>
    </ligand>
</feature>
<dbReference type="InterPro" id="IPR022880">
    <property type="entry name" value="DNApol_IV"/>
</dbReference>
<evidence type="ECO:0000256" key="17">
    <source>
        <dbReference type="HAMAP-Rule" id="MF_01113"/>
    </source>
</evidence>
<sequence>MSAVLEPTADDSGCTLLHVDMDAFYASVSLRERPELQGTPVVVGGNGTRGVVLSATYEARAYGVRSAMPTTRARRLCPQATFLAPDFEAYTRVSAGVMELFRTVTPLVEPLSLDEAFLDVGGAVRRLGRPARIAQLLRDRVADEQGITCSVGVAPSKLVAKLASTASKPDGLLVVPADSVLAFLHPLPVSALWGVGEKTAEVLGRLGLRTVGDLAHVPAHTLRRALGPGAGAALHAMAWGRDSRRVTPLEPERSTGAEETFSRDVDDPRAIHRELLRLSQRTAERLRLAGHVGRTVVVKVRFSDFTTITRSRTLRESTDVAQEIYATARGLFDGLGLQRARIRLVGVRVEGLAELERTPRQLALDERATGWRDAERAADRAAARFGSGAVRPATLVRTTSGEPDDRGGRDDASARDHPFVRTRQDPSTRAGRPA</sequence>
<keyword evidence="21" id="KW-1185">Reference proteome</keyword>
<dbReference type="Gene3D" id="3.40.1170.60">
    <property type="match status" value="1"/>
</dbReference>
<evidence type="ECO:0000256" key="9">
    <source>
        <dbReference type="ARBA" id="ARBA00022723"/>
    </source>
</evidence>
<dbReference type="Gene3D" id="1.10.150.20">
    <property type="entry name" value="5' to 3' exonuclease, C-terminal subdomain"/>
    <property type="match status" value="1"/>
</dbReference>
<dbReference type="InterPro" id="IPR050116">
    <property type="entry name" value="DNA_polymerase-Y"/>
</dbReference>
<dbReference type="NCBIfam" id="NF003015">
    <property type="entry name" value="PRK03858.1"/>
    <property type="match status" value="1"/>
</dbReference>
<dbReference type="PROSITE" id="PS50173">
    <property type="entry name" value="UMUC"/>
    <property type="match status" value="1"/>
</dbReference>
<dbReference type="GO" id="GO:0006281">
    <property type="term" value="P:DNA repair"/>
    <property type="evidence" value="ECO:0007669"/>
    <property type="project" value="UniProtKB-UniRule"/>
</dbReference>
<proteinExistence type="inferred from homology"/>
<keyword evidence="12 17" id="KW-0239">DNA-directed DNA polymerase</keyword>
<dbReference type="GO" id="GO:0003684">
    <property type="term" value="F:damaged DNA binding"/>
    <property type="evidence" value="ECO:0007669"/>
    <property type="project" value="InterPro"/>
</dbReference>
<dbReference type="SUPFAM" id="SSF56672">
    <property type="entry name" value="DNA/RNA polymerases"/>
    <property type="match status" value="1"/>
</dbReference>
<feature type="binding site" evidence="17">
    <location>
        <position position="114"/>
    </location>
    <ligand>
        <name>Mg(2+)</name>
        <dbReference type="ChEBI" id="CHEBI:18420"/>
    </ligand>
</feature>
<evidence type="ECO:0000256" key="10">
    <source>
        <dbReference type="ARBA" id="ARBA00022763"/>
    </source>
</evidence>
<dbReference type="HAMAP" id="MF_01113">
    <property type="entry name" value="DNApol_IV"/>
    <property type="match status" value="1"/>
</dbReference>
<dbReference type="GO" id="GO:0003887">
    <property type="term" value="F:DNA-directed DNA polymerase activity"/>
    <property type="evidence" value="ECO:0007669"/>
    <property type="project" value="UniProtKB-UniRule"/>
</dbReference>
<evidence type="ECO:0000256" key="12">
    <source>
        <dbReference type="ARBA" id="ARBA00022932"/>
    </source>
</evidence>
<protein>
    <recommendedName>
        <fullName evidence="17">DNA polymerase IV</fullName>
        <shortName evidence="17">Pol IV</shortName>
        <ecNumber evidence="17">2.7.7.7</ecNumber>
    </recommendedName>
</protein>
<dbReference type="CDD" id="cd03586">
    <property type="entry name" value="PolY_Pol_IV_kappa"/>
    <property type="match status" value="1"/>
</dbReference>
<evidence type="ECO:0000256" key="8">
    <source>
        <dbReference type="ARBA" id="ARBA00022705"/>
    </source>
</evidence>
<evidence type="ECO:0000256" key="6">
    <source>
        <dbReference type="ARBA" id="ARBA00022679"/>
    </source>
</evidence>
<comment type="caution">
    <text evidence="20">The sequence shown here is derived from an EMBL/GenBank/DDBJ whole genome shotgun (WGS) entry which is preliminary data.</text>
</comment>
<dbReference type="InterPro" id="IPR053848">
    <property type="entry name" value="IMS_HHH_1"/>
</dbReference>
<dbReference type="GO" id="GO:0000287">
    <property type="term" value="F:magnesium ion binding"/>
    <property type="evidence" value="ECO:0007669"/>
    <property type="project" value="UniProtKB-UniRule"/>
</dbReference>
<dbReference type="EMBL" id="RBWV01000012">
    <property type="protein sequence ID" value="RKS74100.1"/>
    <property type="molecule type" value="Genomic_DNA"/>
</dbReference>
<evidence type="ECO:0000256" key="2">
    <source>
        <dbReference type="ARBA" id="ARBA00010945"/>
    </source>
</evidence>
<evidence type="ECO:0000256" key="18">
    <source>
        <dbReference type="SAM" id="MobiDB-lite"/>
    </source>
</evidence>
<comment type="cofactor">
    <cofactor evidence="17">
        <name>Mg(2+)</name>
        <dbReference type="ChEBI" id="CHEBI:18420"/>
    </cofactor>
    <text evidence="17">Binds 2 magnesium ions per subunit.</text>
</comment>
<evidence type="ECO:0000313" key="21">
    <source>
        <dbReference type="Proteomes" id="UP000281955"/>
    </source>
</evidence>
<evidence type="ECO:0000256" key="13">
    <source>
        <dbReference type="ARBA" id="ARBA00023125"/>
    </source>
</evidence>
<dbReference type="EC" id="2.7.7.7" evidence="17"/>
<evidence type="ECO:0000256" key="4">
    <source>
        <dbReference type="ARBA" id="ARBA00022457"/>
    </source>
</evidence>
<evidence type="ECO:0000256" key="15">
    <source>
        <dbReference type="ARBA" id="ARBA00025589"/>
    </source>
</evidence>
<dbReference type="Pfam" id="PF00817">
    <property type="entry name" value="IMS"/>
    <property type="match status" value="1"/>
</dbReference>
<comment type="subcellular location">
    <subcellularLocation>
        <location evidence="1 17">Cytoplasm</location>
    </subcellularLocation>
</comment>
<evidence type="ECO:0000256" key="5">
    <source>
        <dbReference type="ARBA" id="ARBA00022490"/>
    </source>
</evidence>
<accession>A0A420XPG9</accession>
<evidence type="ECO:0000259" key="19">
    <source>
        <dbReference type="PROSITE" id="PS50173"/>
    </source>
</evidence>
<reference evidence="20 21" key="1">
    <citation type="submission" date="2018-10" db="EMBL/GenBank/DDBJ databases">
        <title>Genomic Encyclopedia of Archaeal and Bacterial Type Strains, Phase II (KMG-II): from individual species to whole genera.</title>
        <authorList>
            <person name="Goeker M."/>
        </authorList>
    </citation>
    <scope>NUCLEOTIDE SEQUENCE [LARGE SCALE GENOMIC DNA]</scope>
    <source>
        <strain evidence="20 21">RP-AC37</strain>
    </source>
</reference>
<dbReference type="Pfam" id="PF21999">
    <property type="entry name" value="IMS_HHH_1"/>
    <property type="match status" value="1"/>
</dbReference>
<feature type="site" description="Substrate discrimination" evidence="17">
    <location>
        <position position="25"/>
    </location>
</feature>
<dbReference type="SUPFAM" id="SSF100879">
    <property type="entry name" value="Lesion bypass DNA polymerase (Y-family), little finger domain"/>
    <property type="match status" value="1"/>
</dbReference>
<dbReference type="NCBIfam" id="NF002677">
    <property type="entry name" value="PRK02406.1"/>
    <property type="match status" value="1"/>
</dbReference>
<dbReference type="InParanoid" id="A0A420XPG9"/>
<keyword evidence="13 17" id="KW-0238">DNA-binding</keyword>
<dbReference type="GO" id="GO:0006261">
    <property type="term" value="P:DNA-templated DNA replication"/>
    <property type="evidence" value="ECO:0007669"/>
    <property type="project" value="UniProtKB-UniRule"/>
</dbReference>
<gene>
    <name evidence="17" type="primary">dinB</name>
    <name evidence="20" type="ORF">CLV35_2600</name>
</gene>
<dbReference type="GO" id="GO:0005829">
    <property type="term" value="C:cytosol"/>
    <property type="evidence" value="ECO:0007669"/>
    <property type="project" value="TreeGrafter"/>
</dbReference>
<evidence type="ECO:0000256" key="7">
    <source>
        <dbReference type="ARBA" id="ARBA00022695"/>
    </source>
</evidence>
<comment type="catalytic activity">
    <reaction evidence="16 17">
        <text>DNA(n) + a 2'-deoxyribonucleoside 5'-triphosphate = DNA(n+1) + diphosphate</text>
        <dbReference type="Rhea" id="RHEA:22508"/>
        <dbReference type="Rhea" id="RHEA-COMP:17339"/>
        <dbReference type="Rhea" id="RHEA-COMP:17340"/>
        <dbReference type="ChEBI" id="CHEBI:33019"/>
        <dbReference type="ChEBI" id="CHEBI:61560"/>
        <dbReference type="ChEBI" id="CHEBI:173112"/>
        <dbReference type="EC" id="2.7.7.7"/>
    </reaction>
</comment>
<feature type="active site" evidence="17">
    <location>
        <position position="115"/>
    </location>
</feature>
<dbReference type="PANTHER" id="PTHR11076">
    <property type="entry name" value="DNA REPAIR POLYMERASE UMUC / TRANSFERASE FAMILY MEMBER"/>
    <property type="match status" value="1"/>
</dbReference>
<comment type="subunit">
    <text evidence="3 17">Monomer.</text>
</comment>
<dbReference type="InterPro" id="IPR017961">
    <property type="entry name" value="DNA_pol_Y-fam_little_finger"/>
</dbReference>
<dbReference type="GO" id="GO:0009432">
    <property type="term" value="P:SOS response"/>
    <property type="evidence" value="ECO:0007669"/>
    <property type="project" value="TreeGrafter"/>
</dbReference>
<keyword evidence="14 17" id="KW-0234">DNA repair</keyword>
<dbReference type="InterPro" id="IPR043128">
    <property type="entry name" value="Rev_trsase/Diguanyl_cyclase"/>
</dbReference>
<dbReference type="InterPro" id="IPR036775">
    <property type="entry name" value="DNA_pol_Y-fam_lit_finger_sf"/>
</dbReference>
<evidence type="ECO:0000256" key="1">
    <source>
        <dbReference type="ARBA" id="ARBA00004496"/>
    </source>
</evidence>